<gene>
    <name evidence="1" type="ORF">RchiOBHm_Chr2g0112531</name>
</gene>
<dbReference type="EMBL" id="PDCK01000040">
    <property type="protein sequence ID" value="PRQ48599.1"/>
    <property type="molecule type" value="Genomic_DNA"/>
</dbReference>
<organism evidence="1 2">
    <name type="scientific">Rosa chinensis</name>
    <name type="common">China rose</name>
    <dbReference type="NCBI Taxonomy" id="74649"/>
    <lineage>
        <taxon>Eukaryota</taxon>
        <taxon>Viridiplantae</taxon>
        <taxon>Streptophyta</taxon>
        <taxon>Embryophyta</taxon>
        <taxon>Tracheophyta</taxon>
        <taxon>Spermatophyta</taxon>
        <taxon>Magnoliopsida</taxon>
        <taxon>eudicotyledons</taxon>
        <taxon>Gunneridae</taxon>
        <taxon>Pentapetalae</taxon>
        <taxon>rosids</taxon>
        <taxon>fabids</taxon>
        <taxon>Rosales</taxon>
        <taxon>Rosaceae</taxon>
        <taxon>Rosoideae</taxon>
        <taxon>Rosoideae incertae sedis</taxon>
        <taxon>Rosa</taxon>
    </lineage>
</organism>
<evidence type="ECO:0000313" key="1">
    <source>
        <dbReference type="EMBL" id="PRQ48599.1"/>
    </source>
</evidence>
<dbReference type="AlphaFoldDB" id="A0A2P6RQ89"/>
<protein>
    <submittedName>
        <fullName evidence="1">Uncharacterized protein</fullName>
    </submittedName>
</protein>
<evidence type="ECO:0000313" key="2">
    <source>
        <dbReference type="Proteomes" id="UP000238479"/>
    </source>
</evidence>
<dbReference type="Gramene" id="PRQ48599">
    <property type="protein sequence ID" value="PRQ48599"/>
    <property type="gene ID" value="RchiOBHm_Chr2g0112531"/>
</dbReference>
<sequence length="60" mass="6214">MAEILPGWVSISGNHPNSFSLLSPDLSSSGSALLPLPSIPAIPATIRRATGHHRGASTRL</sequence>
<dbReference type="Proteomes" id="UP000238479">
    <property type="component" value="Chromosome 2"/>
</dbReference>
<name>A0A2P6RQ89_ROSCH</name>
<accession>A0A2P6RQ89</accession>
<comment type="caution">
    <text evidence="1">The sequence shown here is derived from an EMBL/GenBank/DDBJ whole genome shotgun (WGS) entry which is preliminary data.</text>
</comment>
<keyword evidence="2" id="KW-1185">Reference proteome</keyword>
<reference evidence="1 2" key="1">
    <citation type="journal article" date="2018" name="Nat. Genet.">
        <title>The Rosa genome provides new insights in the design of modern roses.</title>
        <authorList>
            <person name="Bendahmane M."/>
        </authorList>
    </citation>
    <scope>NUCLEOTIDE SEQUENCE [LARGE SCALE GENOMIC DNA]</scope>
    <source>
        <strain evidence="2">cv. Old Blush</strain>
    </source>
</reference>
<proteinExistence type="predicted"/>